<evidence type="ECO:0000313" key="3">
    <source>
        <dbReference type="Proteomes" id="UP000051643"/>
    </source>
</evidence>
<dbReference type="AlphaFoldDB" id="A0A0Q9ZBB0"/>
<evidence type="ECO:0000313" key="2">
    <source>
        <dbReference type="EMBL" id="KRG27298.1"/>
    </source>
</evidence>
<dbReference type="STRING" id="270918.APR42_12415"/>
<dbReference type="InterPro" id="IPR029039">
    <property type="entry name" value="Flavoprotein-like_sf"/>
</dbReference>
<organism evidence="2 3">
    <name type="scientific">Salegentibacter mishustinae</name>
    <dbReference type="NCBI Taxonomy" id="270918"/>
    <lineage>
        <taxon>Bacteria</taxon>
        <taxon>Pseudomonadati</taxon>
        <taxon>Bacteroidota</taxon>
        <taxon>Flavobacteriia</taxon>
        <taxon>Flavobacteriales</taxon>
        <taxon>Flavobacteriaceae</taxon>
        <taxon>Salegentibacter</taxon>
    </lineage>
</organism>
<dbReference type="Proteomes" id="UP000051643">
    <property type="component" value="Unassembled WGS sequence"/>
</dbReference>
<evidence type="ECO:0000259" key="1">
    <source>
        <dbReference type="PROSITE" id="PS50902"/>
    </source>
</evidence>
<name>A0A0Q9ZBB0_9FLAO</name>
<dbReference type="PROSITE" id="PS50902">
    <property type="entry name" value="FLAVODOXIN_LIKE"/>
    <property type="match status" value="1"/>
</dbReference>
<dbReference type="PANTHER" id="PTHR39201">
    <property type="entry name" value="EXPORTED PROTEIN-RELATED"/>
    <property type="match status" value="1"/>
</dbReference>
<keyword evidence="3" id="KW-1185">Reference proteome</keyword>
<dbReference type="Gene3D" id="3.40.50.360">
    <property type="match status" value="1"/>
</dbReference>
<dbReference type="GO" id="GO:0010181">
    <property type="term" value="F:FMN binding"/>
    <property type="evidence" value="ECO:0007669"/>
    <property type="project" value="InterPro"/>
</dbReference>
<proteinExistence type="predicted"/>
<gene>
    <name evidence="2" type="ORF">APR42_12415</name>
</gene>
<reference evidence="2" key="1">
    <citation type="submission" date="2015-10" db="EMBL/GenBank/DDBJ databases">
        <title>Draft genome sequence of Salegentibacter mishustinae KCTC 12263.</title>
        <authorList>
            <person name="Lin W."/>
            <person name="Zheng Q."/>
        </authorList>
    </citation>
    <scope>NUCLEOTIDE SEQUENCE [LARGE SCALE GENOMIC DNA]</scope>
    <source>
        <strain evidence="2">KCTC 12263</strain>
    </source>
</reference>
<sequence>MIIGIQSNAQEKIAVVYLSRTENTEAVAKLIQEKVGGNLIALEKQDPYPENYQEIVAQVDRENEEGYLPPLKTKIENLKDYDILFVGFPTWDMQMPPPMKSFLTENDLSGKTVIPFNTNAGFGVGQGFDQLRELCPDSKILKGFSVEGGYEKKGVLLAIKGERKEKVEDQVITWLTSIGLLEKS</sequence>
<dbReference type="PANTHER" id="PTHR39201:SF1">
    <property type="entry name" value="FLAVODOXIN-LIKE DOMAIN-CONTAINING PROTEIN"/>
    <property type="match status" value="1"/>
</dbReference>
<dbReference type="SUPFAM" id="SSF52218">
    <property type="entry name" value="Flavoproteins"/>
    <property type="match status" value="1"/>
</dbReference>
<feature type="domain" description="Flavodoxin-like" evidence="1">
    <location>
        <begin position="13"/>
        <end position="179"/>
    </location>
</feature>
<dbReference type="EMBL" id="LKTP01000037">
    <property type="protein sequence ID" value="KRG27298.1"/>
    <property type="molecule type" value="Genomic_DNA"/>
</dbReference>
<dbReference type="InterPro" id="IPR008254">
    <property type="entry name" value="Flavodoxin/NO_synth"/>
</dbReference>
<comment type="caution">
    <text evidence="2">The sequence shown here is derived from an EMBL/GenBank/DDBJ whole genome shotgun (WGS) entry which is preliminary data.</text>
</comment>
<protein>
    <submittedName>
        <fullName evidence="2">Flavodoxin</fullName>
    </submittedName>
</protein>
<accession>A0A0Q9ZBB0</accession>
<dbReference type="Pfam" id="PF12682">
    <property type="entry name" value="Flavodoxin_4"/>
    <property type="match status" value="1"/>
</dbReference>